<sequence>MKINKQFLTALLVFLVLGIGTLLLFFFLPPAAHGAAAEPVTLSDRAQNAFVSAEITNAGGRYVVTAEDGIFSCDLLTGLPVSQAAFERLAQECTSLTADRPAPAPDEDAAPDYGFEHPLAQARAVYSDGSGIFIEVGAQIAGTDQYYIRVDHSASVYLIGREAIRCLLADISAYLDLSLTPDGVDEDTLPSSISVFSGARSLQLEKLALPETDGAGFSYRYRLSGSRPAYVDPDAYETYFGGLGGLEADGVVTMRPTAVDLKEYGLADEDACDGISFTMLGQTVRLRLGRLSGDFYYVLREGVPAIYRLSRLAVTWDDADEYALMSRYLMAPDPDKVQEILIEGGGASYHFTLDNGFVSLDGAPLTADTFDSFYALLCSLRAEYKLGDPAQNIPPDLTVTFVYTDPAGPASSPAPDGAQDSFYRTDVIRFIPYGPKRHAIEINGAALYAVRSTYVTKVLGVLATLQDGQIVSAVW</sequence>
<evidence type="ECO:0000259" key="1">
    <source>
        <dbReference type="Pfam" id="PF14238"/>
    </source>
</evidence>
<dbReference type="Pfam" id="PF14238">
    <property type="entry name" value="DUF4340"/>
    <property type="match status" value="1"/>
</dbReference>
<protein>
    <submittedName>
        <fullName evidence="2">DUF4340 domain-containing protein</fullName>
    </submittedName>
</protein>
<name>A0A923REI3_9FIRM</name>
<accession>A0A923REI3</accession>
<comment type="caution">
    <text evidence="2">The sequence shown here is derived from an EMBL/GenBank/DDBJ whole genome shotgun (WGS) entry which is preliminary data.</text>
</comment>
<proteinExistence type="predicted"/>
<organism evidence="2 3">
    <name type="scientific">Anaerofilum hominis</name>
    <dbReference type="NCBI Taxonomy" id="2763016"/>
    <lineage>
        <taxon>Bacteria</taxon>
        <taxon>Bacillati</taxon>
        <taxon>Bacillota</taxon>
        <taxon>Clostridia</taxon>
        <taxon>Eubacteriales</taxon>
        <taxon>Oscillospiraceae</taxon>
        <taxon>Anaerofilum</taxon>
    </lineage>
</organism>
<reference evidence="2" key="1">
    <citation type="submission" date="2020-08" db="EMBL/GenBank/DDBJ databases">
        <title>Genome public.</title>
        <authorList>
            <person name="Liu C."/>
            <person name="Sun Q."/>
        </authorList>
    </citation>
    <scope>NUCLEOTIDE SEQUENCE</scope>
    <source>
        <strain evidence="2">BX8</strain>
    </source>
</reference>
<dbReference type="RefSeq" id="WP_186888666.1">
    <property type="nucleotide sequence ID" value="NZ_JACONZ010000005.1"/>
</dbReference>
<feature type="domain" description="DUF4340" evidence="1">
    <location>
        <begin position="78"/>
        <end position="267"/>
    </location>
</feature>
<dbReference type="Proteomes" id="UP000659630">
    <property type="component" value="Unassembled WGS sequence"/>
</dbReference>
<dbReference type="EMBL" id="JACONZ010000005">
    <property type="protein sequence ID" value="MBC5582302.1"/>
    <property type="molecule type" value="Genomic_DNA"/>
</dbReference>
<dbReference type="InterPro" id="IPR025641">
    <property type="entry name" value="DUF4340"/>
</dbReference>
<evidence type="ECO:0000313" key="2">
    <source>
        <dbReference type="EMBL" id="MBC5582302.1"/>
    </source>
</evidence>
<keyword evidence="3" id="KW-1185">Reference proteome</keyword>
<gene>
    <name evidence="2" type="ORF">H8S23_12375</name>
</gene>
<dbReference type="AlphaFoldDB" id="A0A923REI3"/>
<evidence type="ECO:0000313" key="3">
    <source>
        <dbReference type="Proteomes" id="UP000659630"/>
    </source>
</evidence>